<dbReference type="Gene3D" id="4.10.240.10">
    <property type="entry name" value="Zn(2)-C6 fungal-type DNA-binding domain"/>
    <property type="match status" value="1"/>
</dbReference>
<evidence type="ECO:0000256" key="4">
    <source>
        <dbReference type="SAM" id="MobiDB-lite"/>
    </source>
</evidence>
<feature type="domain" description="Zn(2)-C6 fungal-type" evidence="5">
    <location>
        <begin position="17"/>
        <end position="48"/>
    </location>
</feature>
<dbReference type="SMART" id="SM00906">
    <property type="entry name" value="Fungal_trans"/>
    <property type="match status" value="1"/>
</dbReference>
<comment type="subcellular location">
    <subcellularLocation>
        <location evidence="1">Nucleus</location>
    </subcellularLocation>
</comment>
<dbReference type="Pfam" id="PF00172">
    <property type="entry name" value="Zn_clus"/>
    <property type="match status" value="1"/>
</dbReference>
<evidence type="ECO:0000256" key="1">
    <source>
        <dbReference type="ARBA" id="ARBA00004123"/>
    </source>
</evidence>
<dbReference type="CDD" id="cd12148">
    <property type="entry name" value="fungal_TF_MHR"/>
    <property type="match status" value="1"/>
</dbReference>
<evidence type="ECO:0000256" key="2">
    <source>
        <dbReference type="ARBA" id="ARBA00022723"/>
    </source>
</evidence>
<feature type="compositionally biased region" description="Low complexity" evidence="4">
    <location>
        <begin position="80"/>
        <end position="94"/>
    </location>
</feature>
<dbReference type="AlphaFoldDB" id="A0A9P9FRW8"/>
<dbReference type="PANTHER" id="PTHR31001">
    <property type="entry name" value="UNCHARACTERIZED TRANSCRIPTIONAL REGULATORY PROTEIN"/>
    <property type="match status" value="1"/>
</dbReference>
<comment type="caution">
    <text evidence="6">The sequence shown here is derived from an EMBL/GenBank/DDBJ whole genome shotgun (WGS) entry which is preliminary data.</text>
</comment>
<dbReference type="Pfam" id="PF04082">
    <property type="entry name" value="Fungal_trans"/>
    <property type="match status" value="1"/>
</dbReference>
<protein>
    <recommendedName>
        <fullName evidence="5">Zn(2)-C6 fungal-type domain-containing protein</fullName>
    </recommendedName>
</protein>
<dbReference type="PROSITE" id="PS00463">
    <property type="entry name" value="ZN2_CY6_FUNGAL_1"/>
    <property type="match status" value="1"/>
</dbReference>
<dbReference type="SUPFAM" id="SSF57701">
    <property type="entry name" value="Zn2/Cys6 DNA-binding domain"/>
    <property type="match status" value="1"/>
</dbReference>
<dbReference type="GO" id="GO:0005634">
    <property type="term" value="C:nucleus"/>
    <property type="evidence" value="ECO:0007669"/>
    <property type="project" value="UniProtKB-SubCell"/>
</dbReference>
<dbReference type="GO" id="GO:0003677">
    <property type="term" value="F:DNA binding"/>
    <property type="evidence" value="ECO:0007669"/>
    <property type="project" value="InterPro"/>
</dbReference>
<dbReference type="InterPro" id="IPR001138">
    <property type="entry name" value="Zn2Cys6_DnaBD"/>
</dbReference>
<evidence type="ECO:0000256" key="3">
    <source>
        <dbReference type="ARBA" id="ARBA00023242"/>
    </source>
</evidence>
<dbReference type="InterPro" id="IPR007219">
    <property type="entry name" value="XnlR_reg_dom"/>
</dbReference>
<dbReference type="SMART" id="SM00066">
    <property type="entry name" value="GAL4"/>
    <property type="match status" value="1"/>
</dbReference>
<dbReference type="EMBL" id="JAGMUV010000002">
    <property type="protein sequence ID" value="KAH7171263.1"/>
    <property type="molecule type" value="Genomic_DNA"/>
</dbReference>
<dbReference type="Proteomes" id="UP000738349">
    <property type="component" value="Unassembled WGS sequence"/>
</dbReference>
<evidence type="ECO:0000313" key="7">
    <source>
        <dbReference type="Proteomes" id="UP000738349"/>
    </source>
</evidence>
<name>A0A9P9FRW8_9HYPO</name>
<feature type="region of interest" description="Disordered" evidence="4">
    <location>
        <begin position="80"/>
        <end position="123"/>
    </location>
</feature>
<dbReference type="PANTHER" id="PTHR31001:SF49">
    <property type="entry name" value="ZN(II)2CYS6 TRANSCRIPTION FACTOR (EUROFUNG)"/>
    <property type="match status" value="1"/>
</dbReference>
<gene>
    <name evidence="6" type="ORF">EDB81DRAFT_865164</name>
</gene>
<keyword evidence="2" id="KW-0479">Metal-binding</keyword>
<dbReference type="PROSITE" id="PS50048">
    <property type="entry name" value="ZN2_CY6_FUNGAL_2"/>
    <property type="match status" value="1"/>
</dbReference>
<reference evidence="6" key="1">
    <citation type="journal article" date="2021" name="Nat. Commun.">
        <title>Genetic determinants of endophytism in the Arabidopsis root mycobiome.</title>
        <authorList>
            <person name="Mesny F."/>
            <person name="Miyauchi S."/>
            <person name="Thiergart T."/>
            <person name="Pickel B."/>
            <person name="Atanasova L."/>
            <person name="Karlsson M."/>
            <person name="Huettel B."/>
            <person name="Barry K.W."/>
            <person name="Haridas S."/>
            <person name="Chen C."/>
            <person name="Bauer D."/>
            <person name="Andreopoulos W."/>
            <person name="Pangilinan J."/>
            <person name="LaButti K."/>
            <person name="Riley R."/>
            <person name="Lipzen A."/>
            <person name="Clum A."/>
            <person name="Drula E."/>
            <person name="Henrissat B."/>
            <person name="Kohler A."/>
            <person name="Grigoriev I.V."/>
            <person name="Martin F.M."/>
            <person name="Hacquard S."/>
        </authorList>
    </citation>
    <scope>NUCLEOTIDE SEQUENCE</scope>
    <source>
        <strain evidence="6">MPI-CAGE-AT-0147</strain>
    </source>
</reference>
<accession>A0A9P9FRW8</accession>
<dbReference type="GO" id="GO:0006351">
    <property type="term" value="P:DNA-templated transcription"/>
    <property type="evidence" value="ECO:0007669"/>
    <property type="project" value="InterPro"/>
</dbReference>
<evidence type="ECO:0000259" key="5">
    <source>
        <dbReference type="PROSITE" id="PS50048"/>
    </source>
</evidence>
<dbReference type="GO" id="GO:0008270">
    <property type="term" value="F:zinc ion binding"/>
    <property type="evidence" value="ECO:0007669"/>
    <property type="project" value="InterPro"/>
</dbReference>
<dbReference type="CDD" id="cd00067">
    <property type="entry name" value="GAL4"/>
    <property type="match status" value="1"/>
</dbReference>
<evidence type="ECO:0000313" key="6">
    <source>
        <dbReference type="EMBL" id="KAH7171263.1"/>
    </source>
</evidence>
<dbReference type="OrthoDB" id="4934715at2759"/>
<organism evidence="6 7">
    <name type="scientific">Dactylonectria macrodidyma</name>
    <dbReference type="NCBI Taxonomy" id="307937"/>
    <lineage>
        <taxon>Eukaryota</taxon>
        <taxon>Fungi</taxon>
        <taxon>Dikarya</taxon>
        <taxon>Ascomycota</taxon>
        <taxon>Pezizomycotina</taxon>
        <taxon>Sordariomycetes</taxon>
        <taxon>Hypocreomycetidae</taxon>
        <taxon>Hypocreales</taxon>
        <taxon>Nectriaceae</taxon>
        <taxon>Dactylonectria</taxon>
    </lineage>
</organism>
<dbReference type="InterPro" id="IPR036864">
    <property type="entry name" value="Zn2-C6_fun-type_DNA-bd_sf"/>
</dbReference>
<keyword evidence="3" id="KW-0539">Nucleus</keyword>
<feature type="compositionally biased region" description="Low complexity" evidence="4">
    <location>
        <begin position="102"/>
        <end position="114"/>
    </location>
</feature>
<sequence length="573" mass="63731">MASHQTRAITRNRDRLVCTECRRRKLKCDRSTPCSSCVRRGVSSSCAYQPSSRLSEDERQRRVHAEERLGHLEKLVQQLAQQQSEAASVSSGPSSLGGAGLSGPEPSASSSSRAPPDPASDELIYNGSTHWSAMLQDIQAVRSAMAIEDAEVEPPDRTADAGIGILFGAVPSAQLTISEVLSQYLPPRPETDRLTSAYFRHKAIAAPFIHAAQFQRLYQAFWTSPTNAPPLWTALLFSICQIASNSLTSRSLGATDPDSPPSTCFSLASAHCLSLGSYFRPQPFAVEALLLFAQAQCITSLELSPDLGPLFGSLIRLATQMGYHRDPDVHAPGKFTPFEAEMRRRTWSLAMQLDLMVAFHLGLPSSVQFPTWDTKAPRAVMSTDFREDMAELPPEREDVTDILFYVVKHRFMEVFEKILRHALTLKPKCVDHGPEQLKEEEKLTALDEEISQVYASIPEDLRPREMADSIVDSPWTIVTRLCVSNLYNKCVCVLHRPYAVLGRPQSVSACWTASKAIVRDMIKVYNEFVPGGQMETEMWFTSSLTWHDFLIGATAFCLALCKLKEDEQENTLE</sequence>
<dbReference type="GO" id="GO:0000981">
    <property type="term" value="F:DNA-binding transcription factor activity, RNA polymerase II-specific"/>
    <property type="evidence" value="ECO:0007669"/>
    <property type="project" value="InterPro"/>
</dbReference>
<dbReference type="InterPro" id="IPR050613">
    <property type="entry name" value="Sec_Metabolite_Reg"/>
</dbReference>
<proteinExistence type="predicted"/>
<keyword evidence="7" id="KW-1185">Reference proteome</keyword>